<proteinExistence type="predicted"/>
<evidence type="ECO:0000256" key="1">
    <source>
        <dbReference type="SAM" id="MobiDB-lite"/>
    </source>
</evidence>
<sequence length="71" mass="7750">MNPSQHKTPSRHKPSPSLPSRRQLSLPNPALLGAAVGPVVVLTYLINMAVGRNVTVNARSTQTTLYHCEFQ</sequence>
<keyword evidence="2" id="KW-0472">Membrane</keyword>
<protein>
    <submittedName>
        <fullName evidence="3">Uncharacterized protein</fullName>
    </submittedName>
</protein>
<feature type="region of interest" description="Disordered" evidence="1">
    <location>
        <begin position="1"/>
        <end position="25"/>
    </location>
</feature>
<keyword evidence="4" id="KW-1185">Reference proteome</keyword>
<organism evidence="3 4">
    <name type="scientific">Terfezia boudieri ATCC MYA-4762</name>
    <dbReference type="NCBI Taxonomy" id="1051890"/>
    <lineage>
        <taxon>Eukaryota</taxon>
        <taxon>Fungi</taxon>
        <taxon>Dikarya</taxon>
        <taxon>Ascomycota</taxon>
        <taxon>Pezizomycotina</taxon>
        <taxon>Pezizomycetes</taxon>
        <taxon>Pezizales</taxon>
        <taxon>Pezizaceae</taxon>
        <taxon>Terfezia</taxon>
    </lineage>
</organism>
<evidence type="ECO:0000313" key="4">
    <source>
        <dbReference type="Proteomes" id="UP000267821"/>
    </source>
</evidence>
<dbReference type="Proteomes" id="UP000267821">
    <property type="component" value="Unassembled WGS sequence"/>
</dbReference>
<accession>A0A3N4M059</accession>
<keyword evidence="2" id="KW-1133">Transmembrane helix</keyword>
<keyword evidence="2" id="KW-0812">Transmembrane</keyword>
<gene>
    <name evidence="3" type="ORF">L211DRAFT_833515</name>
</gene>
<evidence type="ECO:0000256" key="2">
    <source>
        <dbReference type="SAM" id="Phobius"/>
    </source>
</evidence>
<dbReference type="InParanoid" id="A0A3N4M059"/>
<name>A0A3N4M059_9PEZI</name>
<reference evidence="3 4" key="1">
    <citation type="journal article" date="2018" name="Nat. Ecol. Evol.">
        <title>Pezizomycetes genomes reveal the molecular basis of ectomycorrhizal truffle lifestyle.</title>
        <authorList>
            <person name="Murat C."/>
            <person name="Payen T."/>
            <person name="Noel B."/>
            <person name="Kuo A."/>
            <person name="Morin E."/>
            <person name="Chen J."/>
            <person name="Kohler A."/>
            <person name="Krizsan K."/>
            <person name="Balestrini R."/>
            <person name="Da Silva C."/>
            <person name="Montanini B."/>
            <person name="Hainaut M."/>
            <person name="Levati E."/>
            <person name="Barry K.W."/>
            <person name="Belfiori B."/>
            <person name="Cichocki N."/>
            <person name="Clum A."/>
            <person name="Dockter R.B."/>
            <person name="Fauchery L."/>
            <person name="Guy J."/>
            <person name="Iotti M."/>
            <person name="Le Tacon F."/>
            <person name="Lindquist E.A."/>
            <person name="Lipzen A."/>
            <person name="Malagnac F."/>
            <person name="Mello A."/>
            <person name="Molinier V."/>
            <person name="Miyauchi S."/>
            <person name="Poulain J."/>
            <person name="Riccioni C."/>
            <person name="Rubini A."/>
            <person name="Sitrit Y."/>
            <person name="Splivallo R."/>
            <person name="Traeger S."/>
            <person name="Wang M."/>
            <person name="Zifcakova L."/>
            <person name="Wipf D."/>
            <person name="Zambonelli A."/>
            <person name="Paolocci F."/>
            <person name="Nowrousian M."/>
            <person name="Ottonello S."/>
            <person name="Baldrian P."/>
            <person name="Spatafora J.W."/>
            <person name="Henrissat B."/>
            <person name="Nagy L.G."/>
            <person name="Aury J.M."/>
            <person name="Wincker P."/>
            <person name="Grigoriev I.V."/>
            <person name="Bonfante P."/>
            <person name="Martin F.M."/>
        </authorList>
    </citation>
    <scope>NUCLEOTIDE SEQUENCE [LARGE SCALE GENOMIC DNA]</scope>
    <source>
        <strain evidence="3 4">ATCC MYA-4762</strain>
    </source>
</reference>
<dbReference type="AlphaFoldDB" id="A0A3N4M059"/>
<evidence type="ECO:0000313" key="3">
    <source>
        <dbReference type="EMBL" id="RPB28543.1"/>
    </source>
</evidence>
<feature type="transmembrane region" description="Helical" evidence="2">
    <location>
        <begin position="30"/>
        <end position="50"/>
    </location>
</feature>
<dbReference type="EMBL" id="ML121529">
    <property type="protein sequence ID" value="RPB28543.1"/>
    <property type="molecule type" value="Genomic_DNA"/>
</dbReference>